<keyword evidence="1" id="KW-0808">Transferase</keyword>
<gene>
    <name evidence="1" type="ORF">Q8A57_08195</name>
</gene>
<dbReference type="EMBL" id="JAUUUU010000003">
    <property type="protein sequence ID" value="MDP1520945.1"/>
    <property type="molecule type" value="Genomic_DNA"/>
</dbReference>
<accession>A0AAW8B4P7</accession>
<dbReference type="Pfam" id="PF06293">
    <property type="entry name" value="Kdo"/>
    <property type="match status" value="1"/>
</dbReference>
<organism evidence="1 2">
    <name type="scientific">Porticoccus litoralis</name>
    <dbReference type="NCBI Taxonomy" id="434086"/>
    <lineage>
        <taxon>Bacteria</taxon>
        <taxon>Pseudomonadati</taxon>
        <taxon>Pseudomonadota</taxon>
        <taxon>Gammaproteobacteria</taxon>
        <taxon>Cellvibrionales</taxon>
        <taxon>Porticoccaceae</taxon>
        <taxon>Porticoccus</taxon>
    </lineage>
</organism>
<name>A0AAW8B4P7_9GAMM</name>
<dbReference type="Gene3D" id="1.10.510.10">
    <property type="entry name" value="Transferase(Phosphotransferase) domain 1"/>
    <property type="match status" value="1"/>
</dbReference>
<reference evidence="1" key="1">
    <citation type="journal article" date="2010" name="Int. J. Syst. Evol. Microbiol.">
        <title>Porticoccus litoralis gen. nov., sp. nov., a gammaproteobacterium isolated from the Yellow Sea.</title>
        <authorList>
            <person name="Oh H.M."/>
            <person name="Kim H."/>
            <person name="Kim K.M."/>
            <person name="Min G.S."/>
            <person name="Cho J.C."/>
        </authorList>
    </citation>
    <scope>NUCLEOTIDE SEQUENCE</scope>
    <source>
        <strain evidence="1">DSM 25064</strain>
    </source>
</reference>
<reference evidence="1" key="2">
    <citation type="submission" date="2023-08" db="EMBL/GenBank/DDBJ databases">
        <authorList>
            <person name="Luo J."/>
        </authorList>
    </citation>
    <scope>NUCLEOTIDE SEQUENCE</scope>
    <source>
        <strain evidence="1">DSM 25064</strain>
    </source>
</reference>
<evidence type="ECO:0000313" key="1">
    <source>
        <dbReference type="EMBL" id="MDP1520945.1"/>
    </source>
</evidence>
<dbReference type="SUPFAM" id="SSF56112">
    <property type="entry name" value="Protein kinase-like (PK-like)"/>
    <property type="match status" value="2"/>
</dbReference>
<comment type="caution">
    <text evidence="1">The sequence shown here is derived from an EMBL/GenBank/DDBJ whole genome shotgun (WGS) entry which is preliminary data.</text>
</comment>
<dbReference type="InterPro" id="IPR011009">
    <property type="entry name" value="Kinase-like_dom_sf"/>
</dbReference>
<dbReference type="RefSeq" id="WP_305170536.1">
    <property type="nucleotide sequence ID" value="NZ_JAUUUU010000003.1"/>
</dbReference>
<keyword evidence="2" id="KW-1185">Reference proteome</keyword>
<protein>
    <submittedName>
        <fullName evidence="1">Lipopolysaccharide kinase InaA family protein</fullName>
    </submittedName>
</protein>
<dbReference type="AlphaFoldDB" id="A0AAW8B4P7"/>
<dbReference type="Proteomes" id="UP001178354">
    <property type="component" value="Unassembled WGS sequence"/>
</dbReference>
<dbReference type="GO" id="GO:0016301">
    <property type="term" value="F:kinase activity"/>
    <property type="evidence" value="ECO:0007669"/>
    <property type="project" value="UniProtKB-KW"/>
</dbReference>
<proteinExistence type="predicted"/>
<evidence type="ECO:0000313" key="2">
    <source>
        <dbReference type="Proteomes" id="UP001178354"/>
    </source>
</evidence>
<keyword evidence="1" id="KW-0418">Kinase</keyword>
<sequence>MTEKMALSQLKSAPLGLDCPFLLNVPGGQALTCEQVLRHLPGKRVVFRSHWGGASVLVKLFFRKRDFERERNGLAAMRKADIPCPPEVWVLKDEVAETFLLATEFLEKAVSLQASYESDPTDIFVGHLRSAVGLTGRLHKSGYMQSDIHLDNFLLQNGVLYMVDGGGVEPLQKPLDNLGLFFAQMTPDYDCLAAEVIDVYGANPPEASSLRPVIARRRERRIQHYLSKTVRNCTQFLVPKIKGAFLVVLRATASDRLLRLMEQPEAAMGQAEFLKRGNTATVVKVPGDNPAGWILKRYNIKDFWHGLSRCFRPSRAWISWKSAHRLELLGISTPLPLAMRENRFGPLRKEAYLLTECIEGENLQAWLLRQGANQIPDWLDREVSGLFEKLLMGRVSHGDMKATNLIVSGEKLYVIDLDGLQRHRGQRQFRKYYRKDLQRFMDNWQGNTWQHFEQILQPFAAQVGITLVNKKV</sequence>